<dbReference type="PANTHER" id="PTHR23277">
    <property type="entry name" value="NECTIN-RELATED"/>
    <property type="match status" value="1"/>
</dbReference>
<evidence type="ECO:0000256" key="2">
    <source>
        <dbReference type="ARBA" id="ARBA00022729"/>
    </source>
</evidence>
<feature type="compositionally biased region" description="Polar residues" evidence="7">
    <location>
        <begin position="366"/>
        <end position="383"/>
    </location>
</feature>
<keyword evidence="3" id="KW-0677">Repeat</keyword>
<protein>
    <submittedName>
        <fullName evidence="10">Nectin-4-like</fullName>
    </submittedName>
</protein>
<accession>A0A3Q2R450</accession>
<reference evidence="10" key="2">
    <citation type="submission" date="2025-09" db="UniProtKB">
        <authorList>
            <consortium name="Ensembl"/>
        </authorList>
    </citation>
    <scope>IDENTIFICATION</scope>
</reference>
<dbReference type="InterPro" id="IPR003598">
    <property type="entry name" value="Ig_sub2"/>
</dbReference>
<dbReference type="PANTHER" id="PTHR23277:SF11">
    <property type="entry name" value="NECTIN-4"/>
    <property type="match status" value="1"/>
</dbReference>
<keyword evidence="8" id="KW-0812">Transmembrane</keyword>
<dbReference type="Pfam" id="PF13927">
    <property type="entry name" value="Ig_3"/>
    <property type="match status" value="1"/>
</dbReference>
<dbReference type="SUPFAM" id="SSF48726">
    <property type="entry name" value="Immunoglobulin"/>
    <property type="match status" value="1"/>
</dbReference>
<name>A0A3Q2R450_FUNHE</name>
<dbReference type="GeneTree" id="ENSGT00940000157535"/>
<evidence type="ECO:0000256" key="5">
    <source>
        <dbReference type="ARBA" id="ARBA00023157"/>
    </source>
</evidence>
<keyword evidence="5" id="KW-1015">Disulfide bond</keyword>
<dbReference type="STRING" id="8078.ENSFHEP00000034713"/>
<evidence type="ECO:0000256" key="4">
    <source>
        <dbReference type="ARBA" id="ARBA00023136"/>
    </source>
</evidence>
<dbReference type="Proteomes" id="UP000265000">
    <property type="component" value="Unplaced"/>
</dbReference>
<dbReference type="GO" id="GO:0016020">
    <property type="term" value="C:membrane"/>
    <property type="evidence" value="ECO:0007669"/>
    <property type="project" value="UniProtKB-SubCell"/>
</dbReference>
<evidence type="ECO:0000256" key="6">
    <source>
        <dbReference type="ARBA" id="ARBA00023180"/>
    </source>
</evidence>
<keyword evidence="8" id="KW-1133">Transmembrane helix</keyword>
<feature type="domain" description="Ig-like" evidence="9">
    <location>
        <begin position="31"/>
        <end position="116"/>
    </location>
</feature>
<keyword evidence="11" id="KW-1185">Reference proteome</keyword>
<dbReference type="GO" id="GO:0007156">
    <property type="term" value="P:homophilic cell adhesion via plasma membrane adhesion molecules"/>
    <property type="evidence" value="ECO:0007669"/>
    <property type="project" value="TreeGrafter"/>
</dbReference>
<dbReference type="InterPro" id="IPR051427">
    <property type="entry name" value="Nectin/Nectin-like"/>
</dbReference>
<proteinExistence type="predicted"/>
<reference evidence="10" key="1">
    <citation type="submission" date="2025-08" db="UniProtKB">
        <authorList>
            <consortium name="Ensembl"/>
        </authorList>
    </citation>
    <scope>IDENTIFICATION</scope>
</reference>
<dbReference type="PROSITE" id="PS50835">
    <property type="entry name" value="IG_LIKE"/>
    <property type="match status" value="1"/>
</dbReference>
<evidence type="ECO:0000256" key="7">
    <source>
        <dbReference type="SAM" id="MobiDB-lite"/>
    </source>
</evidence>
<sequence>MNGKKLHCLVWHPIFEKPRRITKQLEVHFPPDAEVSGYKEEWHVNMENAALKCTRRGNPEPSLTWTRLGGALPKGAVPLPDGRLVFERALNTSDEGTYQCVVNNTEGEFKAEVTVTLKGTPRDLPKPTNTFMFILGGAAAALLIVMLVLVIIVTCYHKRKNKKLKKELTEKKDEISTLSRQASFRRVNSVSTDAREIMESIPLKVEGTMRTSLSSLAEHNRCRDSRSTVSGGRGGGSPAFDSLGRPAIYNNSQRKRERPMDPVDENWLRTEQYVRSTNRSLQDPHLLSPYLQPTSPSVRSADVVRKMNGNVLIQANGGSRPGSTIKSYQAPPMSCAFPTAQYDEDEIDEGLGGPASQEHPDDQDSEASSSNLSKNRISPQALNHNPHASYVHKAQIV</sequence>
<dbReference type="GO" id="GO:0005912">
    <property type="term" value="C:adherens junction"/>
    <property type="evidence" value="ECO:0007669"/>
    <property type="project" value="TreeGrafter"/>
</dbReference>
<dbReference type="AlphaFoldDB" id="A0A3Q2R450"/>
<feature type="transmembrane region" description="Helical" evidence="8">
    <location>
        <begin position="131"/>
        <end position="156"/>
    </location>
</feature>
<evidence type="ECO:0000259" key="9">
    <source>
        <dbReference type="PROSITE" id="PS50835"/>
    </source>
</evidence>
<evidence type="ECO:0000313" key="11">
    <source>
        <dbReference type="Proteomes" id="UP000265000"/>
    </source>
</evidence>
<comment type="subcellular location">
    <subcellularLocation>
        <location evidence="1">Membrane</location>
    </subcellularLocation>
</comment>
<evidence type="ECO:0000256" key="8">
    <source>
        <dbReference type="SAM" id="Phobius"/>
    </source>
</evidence>
<evidence type="ECO:0000256" key="1">
    <source>
        <dbReference type="ARBA" id="ARBA00004370"/>
    </source>
</evidence>
<feature type="region of interest" description="Disordered" evidence="7">
    <location>
        <begin position="343"/>
        <end position="397"/>
    </location>
</feature>
<evidence type="ECO:0000256" key="3">
    <source>
        <dbReference type="ARBA" id="ARBA00022737"/>
    </source>
</evidence>
<evidence type="ECO:0000313" key="10">
    <source>
        <dbReference type="Ensembl" id="ENSFHEP00000034713.1"/>
    </source>
</evidence>
<dbReference type="Gene3D" id="2.60.40.10">
    <property type="entry name" value="Immunoglobulins"/>
    <property type="match status" value="1"/>
</dbReference>
<keyword evidence="2" id="KW-0732">Signal</keyword>
<keyword evidence="4 8" id="KW-0472">Membrane</keyword>
<organism evidence="10 11">
    <name type="scientific">Fundulus heteroclitus</name>
    <name type="common">Killifish</name>
    <name type="synonym">Mummichog</name>
    <dbReference type="NCBI Taxonomy" id="8078"/>
    <lineage>
        <taxon>Eukaryota</taxon>
        <taxon>Metazoa</taxon>
        <taxon>Chordata</taxon>
        <taxon>Craniata</taxon>
        <taxon>Vertebrata</taxon>
        <taxon>Euteleostomi</taxon>
        <taxon>Actinopterygii</taxon>
        <taxon>Neopterygii</taxon>
        <taxon>Teleostei</taxon>
        <taxon>Neoteleostei</taxon>
        <taxon>Acanthomorphata</taxon>
        <taxon>Ovalentaria</taxon>
        <taxon>Atherinomorphae</taxon>
        <taxon>Cyprinodontiformes</taxon>
        <taxon>Fundulidae</taxon>
        <taxon>Fundulus</taxon>
    </lineage>
</organism>
<dbReference type="InterPro" id="IPR007110">
    <property type="entry name" value="Ig-like_dom"/>
</dbReference>
<dbReference type="SMART" id="SM00408">
    <property type="entry name" value="IGc2"/>
    <property type="match status" value="1"/>
</dbReference>
<dbReference type="GO" id="GO:0007157">
    <property type="term" value="P:heterophilic cell-cell adhesion via plasma membrane cell adhesion molecules"/>
    <property type="evidence" value="ECO:0007669"/>
    <property type="project" value="TreeGrafter"/>
</dbReference>
<dbReference type="InterPro" id="IPR036179">
    <property type="entry name" value="Ig-like_dom_sf"/>
</dbReference>
<feature type="region of interest" description="Disordered" evidence="7">
    <location>
        <begin position="216"/>
        <end position="263"/>
    </location>
</feature>
<dbReference type="Ensembl" id="ENSFHET00000035295.1">
    <property type="protein sequence ID" value="ENSFHEP00000034713.1"/>
    <property type="gene ID" value="ENSFHEG00000022555.1"/>
</dbReference>
<keyword evidence="6" id="KW-0325">Glycoprotein</keyword>
<dbReference type="InterPro" id="IPR013783">
    <property type="entry name" value="Ig-like_fold"/>
</dbReference>